<evidence type="ECO:0000256" key="1">
    <source>
        <dbReference type="ARBA" id="ARBA00022527"/>
    </source>
</evidence>
<dbReference type="OrthoDB" id="3852126at2"/>
<dbReference type="InterPro" id="IPR036890">
    <property type="entry name" value="HATPase_C_sf"/>
</dbReference>
<feature type="domain" description="Histidine kinase/HSP90-like ATPase" evidence="2">
    <location>
        <begin position="22"/>
        <end position="93"/>
    </location>
</feature>
<dbReference type="PANTHER" id="PTHR35526:SF3">
    <property type="entry name" value="ANTI-SIGMA-F FACTOR RSBW"/>
    <property type="match status" value="1"/>
</dbReference>
<keyword evidence="4" id="KW-1185">Reference proteome</keyword>
<keyword evidence="3" id="KW-0547">Nucleotide-binding</keyword>
<feature type="non-terminal residue" evidence="3">
    <location>
        <position position="95"/>
    </location>
</feature>
<accession>A0A4R4T901</accession>
<dbReference type="SUPFAM" id="SSF55874">
    <property type="entry name" value="ATPase domain of HSP90 chaperone/DNA topoisomerase II/histidine kinase"/>
    <property type="match status" value="1"/>
</dbReference>
<dbReference type="CDD" id="cd16936">
    <property type="entry name" value="HATPase_RsbW-like"/>
    <property type="match status" value="1"/>
</dbReference>
<dbReference type="Pfam" id="PF13581">
    <property type="entry name" value="HATPase_c_2"/>
    <property type="match status" value="1"/>
</dbReference>
<name>A0A4R4T901_9ACTN</name>
<keyword evidence="1" id="KW-0723">Serine/threonine-protein kinase</keyword>
<comment type="caution">
    <text evidence="3">The sequence shown here is derived from an EMBL/GenBank/DDBJ whole genome shotgun (WGS) entry which is preliminary data.</text>
</comment>
<protein>
    <submittedName>
        <fullName evidence="3">ATP-binding protein</fullName>
    </submittedName>
</protein>
<evidence type="ECO:0000259" key="2">
    <source>
        <dbReference type="Pfam" id="PF13581"/>
    </source>
</evidence>
<keyword evidence="1" id="KW-0808">Transferase</keyword>
<dbReference type="GO" id="GO:0004674">
    <property type="term" value="F:protein serine/threonine kinase activity"/>
    <property type="evidence" value="ECO:0007669"/>
    <property type="project" value="UniProtKB-KW"/>
</dbReference>
<keyword evidence="3" id="KW-0067">ATP-binding</keyword>
<keyword evidence="1" id="KW-0418">Kinase</keyword>
<dbReference type="Gene3D" id="3.30.565.10">
    <property type="entry name" value="Histidine kinase-like ATPase, C-terminal domain"/>
    <property type="match status" value="1"/>
</dbReference>
<dbReference type="PANTHER" id="PTHR35526">
    <property type="entry name" value="ANTI-SIGMA-F FACTOR RSBW-RELATED"/>
    <property type="match status" value="1"/>
</dbReference>
<organism evidence="3 4">
    <name type="scientific">Streptomyces hainanensis</name>
    <dbReference type="NCBI Taxonomy" id="402648"/>
    <lineage>
        <taxon>Bacteria</taxon>
        <taxon>Bacillati</taxon>
        <taxon>Actinomycetota</taxon>
        <taxon>Actinomycetes</taxon>
        <taxon>Kitasatosporales</taxon>
        <taxon>Streptomycetaceae</taxon>
        <taxon>Streptomyces</taxon>
    </lineage>
</organism>
<gene>
    <name evidence="3" type="ORF">E1283_18545</name>
</gene>
<dbReference type="GO" id="GO:0005524">
    <property type="term" value="F:ATP binding"/>
    <property type="evidence" value="ECO:0007669"/>
    <property type="project" value="UniProtKB-KW"/>
</dbReference>
<evidence type="ECO:0000313" key="4">
    <source>
        <dbReference type="Proteomes" id="UP000295345"/>
    </source>
</evidence>
<dbReference type="EMBL" id="SMKI01000189">
    <property type="protein sequence ID" value="TDC73681.1"/>
    <property type="molecule type" value="Genomic_DNA"/>
</dbReference>
<dbReference type="RefSeq" id="WP_132819193.1">
    <property type="nucleotide sequence ID" value="NZ_SMKI01000189.1"/>
</dbReference>
<evidence type="ECO:0000313" key="3">
    <source>
        <dbReference type="EMBL" id="TDC73681.1"/>
    </source>
</evidence>
<reference evidence="3 4" key="1">
    <citation type="submission" date="2019-03" db="EMBL/GenBank/DDBJ databases">
        <title>Draft genome sequences of novel Actinobacteria.</title>
        <authorList>
            <person name="Sahin N."/>
            <person name="Ay H."/>
            <person name="Saygin H."/>
        </authorList>
    </citation>
    <scope>NUCLEOTIDE SEQUENCE [LARGE SCALE GENOMIC DNA]</scope>
    <source>
        <strain evidence="3 4">DSM 41900</strain>
    </source>
</reference>
<dbReference type="Proteomes" id="UP000295345">
    <property type="component" value="Unassembled WGS sequence"/>
</dbReference>
<dbReference type="InterPro" id="IPR050267">
    <property type="entry name" value="Anti-sigma-factor_SerPK"/>
</dbReference>
<dbReference type="AlphaFoldDB" id="A0A4R4T901"/>
<proteinExistence type="predicted"/>
<sequence>MTVVQAEALPYRHVLTVPAMGSAVRMARETAELVLLECGVGLAHPAIGPALLVLSELVTNAVRHAALTSPMITVVFAHGPGTLAFAVHDRHPRQP</sequence>
<dbReference type="InterPro" id="IPR003594">
    <property type="entry name" value="HATPase_dom"/>
</dbReference>